<comment type="caution">
    <text evidence="2">The sequence shown here is derived from an EMBL/GenBank/DDBJ whole genome shotgun (WGS) entry which is preliminary data.</text>
</comment>
<evidence type="ECO:0000256" key="1">
    <source>
        <dbReference type="SAM" id="MobiDB-lite"/>
    </source>
</evidence>
<name>A0AAD5WNG6_9PEZI</name>
<keyword evidence="3" id="KW-1185">Reference proteome</keyword>
<organism evidence="2 3">
    <name type="scientific">Zalerion maritima</name>
    <dbReference type="NCBI Taxonomy" id="339359"/>
    <lineage>
        <taxon>Eukaryota</taxon>
        <taxon>Fungi</taxon>
        <taxon>Dikarya</taxon>
        <taxon>Ascomycota</taxon>
        <taxon>Pezizomycotina</taxon>
        <taxon>Sordariomycetes</taxon>
        <taxon>Lulworthiomycetidae</taxon>
        <taxon>Lulworthiales</taxon>
        <taxon>Lulworthiaceae</taxon>
        <taxon>Zalerion</taxon>
    </lineage>
</organism>
<reference evidence="2" key="1">
    <citation type="submission" date="2022-07" db="EMBL/GenBank/DDBJ databases">
        <title>Draft genome sequence of Zalerion maritima ATCC 34329, a (micro)plastics degrading marine fungus.</title>
        <authorList>
            <person name="Paco A."/>
            <person name="Goncalves M.F.M."/>
            <person name="Rocha-Santos T.A.P."/>
            <person name="Alves A."/>
        </authorList>
    </citation>
    <scope>NUCLEOTIDE SEQUENCE</scope>
    <source>
        <strain evidence="2">ATCC 34329</strain>
    </source>
</reference>
<accession>A0AAD5WNG6</accession>
<evidence type="ECO:0000313" key="3">
    <source>
        <dbReference type="Proteomes" id="UP001201980"/>
    </source>
</evidence>
<dbReference type="EMBL" id="JAKWBI020000617">
    <property type="protein sequence ID" value="KAJ2893341.1"/>
    <property type="molecule type" value="Genomic_DNA"/>
</dbReference>
<feature type="compositionally biased region" description="Pro residues" evidence="1">
    <location>
        <begin position="1"/>
        <end position="16"/>
    </location>
</feature>
<gene>
    <name evidence="2" type="ORF">MKZ38_008746</name>
</gene>
<feature type="region of interest" description="Disordered" evidence="1">
    <location>
        <begin position="1"/>
        <end position="83"/>
    </location>
</feature>
<dbReference type="AlphaFoldDB" id="A0AAD5WNG6"/>
<protein>
    <submittedName>
        <fullName evidence="2">Uncharacterized protein</fullName>
    </submittedName>
</protein>
<dbReference type="Proteomes" id="UP001201980">
    <property type="component" value="Unassembled WGS sequence"/>
</dbReference>
<evidence type="ECO:0000313" key="2">
    <source>
        <dbReference type="EMBL" id="KAJ2893341.1"/>
    </source>
</evidence>
<sequence>MGVPPGPQPRSQPQPVTPKNQPAPAHPALTSRPPIQSDAAVGISKHQGPQQAEYYYSNNSLRLPPVSELGVPQTTRRSAAVRPPHFLKVKHHNSAARSSVLSG</sequence>
<proteinExistence type="predicted"/>